<evidence type="ECO:0000313" key="7">
    <source>
        <dbReference type="Proteomes" id="UP001319827"/>
    </source>
</evidence>
<keyword evidence="3" id="KW-0378">Hydrolase</keyword>
<reference evidence="6 7" key="2">
    <citation type="journal article" date="2021" name="Int. J. Syst. Evol. Microbiol.">
        <title>Isolation and Polyphasic Characterization of Desulfuromonas versatilis sp. Nov., an Electrogenic Bacteria Capable of Versatile Metabolism Isolated from a Graphene Oxide-Reducing Enrichment Culture.</title>
        <authorList>
            <person name="Xie L."/>
            <person name="Yoshida N."/>
            <person name="Ishii S."/>
            <person name="Meng L."/>
        </authorList>
    </citation>
    <scope>NUCLEOTIDE SEQUENCE [LARGE SCALE GENOMIC DNA]</scope>
    <source>
        <strain evidence="6 7">NIT-T3</strain>
    </source>
</reference>
<evidence type="ECO:0000259" key="5">
    <source>
        <dbReference type="SMART" id="SM00646"/>
    </source>
</evidence>
<dbReference type="InterPro" id="IPR011990">
    <property type="entry name" value="TPR-like_helical_dom_sf"/>
</dbReference>
<dbReference type="CDD" id="cd02696">
    <property type="entry name" value="MurNAc-LAA"/>
    <property type="match status" value="1"/>
</dbReference>
<sequence>MLGLVFPGAVLADQAETDYQKARGSYSSLQDSARKKLYRENWVQVIDGFLAVARSHPGHRRAPDALYLAGKACQGLYEISRSRGDALRAVETYDRVADEYPRDSLADDALLLAGELLESALQDPVQAYLRYQRAAEQFSGGDMASLAKKNRERLAGHAPARPASPPPAAPAPAKAKAQPGSAGQVSLNGLRFWSNPGYTRVVVEMSGSADYTANFLPGDPKNGTPPRIYVDLQGVASSSAIQDMTSVDDGLLRQIRAGRPDQGTVRIVLDLFSISDYKVFPLADPYRLVIDVAGERGTTLSAKEPELRSLPPGAGDGIAGILDKAPDSKPPKVAIPSTEGGHQQLRRIVVDAGHGGKDPGAVGPSGVLEKDVTLAMARSLARKLESEFGCEVILTRNRDVFLPLEERTAIANKVGADLFISIHANAARNRDAYGVETYYLNFSKNDKAAAVAARENGTSLKEVGDLELILFDLMANAKINESSRLAAEIQKSLVDRLSRHYSHVRDLGVRQGPFYVLLGATMPSVLVETAFISNHREESRLTDSKYHENTSDAIVTGVRNYATALKMIASQ</sequence>
<gene>
    <name evidence="6" type="ORF">DESUT3_18780</name>
</gene>
<dbReference type="RefSeq" id="WP_221252258.1">
    <property type="nucleotide sequence ID" value="NZ_AP024355.1"/>
</dbReference>
<dbReference type="Pfam" id="PF01520">
    <property type="entry name" value="Amidase_3"/>
    <property type="match status" value="1"/>
</dbReference>
<accession>A0ABM8HVQ9</accession>
<reference evidence="6 7" key="1">
    <citation type="journal article" date="2016" name="C (Basel)">
        <title>Selective Growth of and Electricity Production by Marine Exoelectrogenic Bacteria in Self-Aggregated Hydrogel of Microbially Reduced Graphene Oxide.</title>
        <authorList>
            <person name="Yoshida N."/>
            <person name="Goto Y."/>
            <person name="Miyata Y."/>
        </authorList>
    </citation>
    <scope>NUCLEOTIDE SEQUENCE [LARGE SCALE GENOMIC DNA]</scope>
    <source>
        <strain evidence="6 7">NIT-T3</strain>
    </source>
</reference>
<dbReference type="InterPro" id="IPR050695">
    <property type="entry name" value="N-acetylmuramoyl_amidase_3"/>
</dbReference>
<feature type="region of interest" description="Disordered" evidence="4">
    <location>
        <begin position="153"/>
        <end position="182"/>
    </location>
</feature>
<evidence type="ECO:0000256" key="4">
    <source>
        <dbReference type="SAM" id="MobiDB-lite"/>
    </source>
</evidence>
<evidence type="ECO:0000313" key="6">
    <source>
        <dbReference type="EMBL" id="BCR04809.1"/>
    </source>
</evidence>
<name>A0ABM8HVQ9_9BACT</name>
<feature type="domain" description="MurNAc-LAA" evidence="5">
    <location>
        <begin position="408"/>
        <end position="559"/>
    </location>
</feature>
<dbReference type="SMART" id="SM00646">
    <property type="entry name" value="Ami_3"/>
    <property type="match status" value="1"/>
</dbReference>
<dbReference type="EC" id="3.5.1.28" evidence="2"/>
<dbReference type="PANTHER" id="PTHR30404">
    <property type="entry name" value="N-ACETYLMURAMOYL-L-ALANINE AMIDASE"/>
    <property type="match status" value="1"/>
</dbReference>
<dbReference type="Gene3D" id="1.25.40.10">
    <property type="entry name" value="Tetratricopeptide repeat domain"/>
    <property type="match status" value="1"/>
</dbReference>
<comment type="catalytic activity">
    <reaction evidence="1">
        <text>Hydrolyzes the link between N-acetylmuramoyl residues and L-amino acid residues in certain cell-wall glycopeptides.</text>
        <dbReference type="EC" id="3.5.1.28"/>
    </reaction>
</comment>
<dbReference type="SUPFAM" id="SSF53187">
    <property type="entry name" value="Zn-dependent exopeptidases"/>
    <property type="match status" value="1"/>
</dbReference>
<dbReference type="Pfam" id="PF11741">
    <property type="entry name" value="AMIN"/>
    <property type="match status" value="1"/>
</dbReference>
<dbReference type="InterPro" id="IPR002508">
    <property type="entry name" value="MurNAc-LAA_cat"/>
</dbReference>
<dbReference type="SUPFAM" id="SSF48452">
    <property type="entry name" value="TPR-like"/>
    <property type="match status" value="1"/>
</dbReference>
<protein>
    <recommendedName>
        <fullName evidence="2">N-acetylmuramoyl-L-alanine amidase</fullName>
        <ecNumber evidence="2">3.5.1.28</ecNumber>
    </recommendedName>
</protein>
<feature type="compositionally biased region" description="Low complexity" evidence="4">
    <location>
        <begin position="171"/>
        <end position="182"/>
    </location>
</feature>
<dbReference type="EMBL" id="AP024355">
    <property type="protein sequence ID" value="BCR04809.1"/>
    <property type="molecule type" value="Genomic_DNA"/>
</dbReference>
<proteinExistence type="predicted"/>
<dbReference type="Gene3D" id="3.40.630.40">
    <property type="entry name" value="Zn-dependent exopeptidases"/>
    <property type="match status" value="1"/>
</dbReference>
<keyword evidence="7" id="KW-1185">Reference proteome</keyword>
<dbReference type="InterPro" id="IPR021731">
    <property type="entry name" value="AMIN_dom"/>
</dbReference>
<dbReference type="Proteomes" id="UP001319827">
    <property type="component" value="Chromosome"/>
</dbReference>
<organism evidence="6 7">
    <name type="scientific">Desulfuromonas versatilis</name>
    <dbReference type="NCBI Taxonomy" id="2802975"/>
    <lineage>
        <taxon>Bacteria</taxon>
        <taxon>Pseudomonadati</taxon>
        <taxon>Thermodesulfobacteriota</taxon>
        <taxon>Desulfuromonadia</taxon>
        <taxon>Desulfuromonadales</taxon>
        <taxon>Desulfuromonadaceae</taxon>
        <taxon>Desulfuromonas</taxon>
    </lineage>
</organism>
<evidence type="ECO:0000256" key="2">
    <source>
        <dbReference type="ARBA" id="ARBA00011901"/>
    </source>
</evidence>
<dbReference type="Gene3D" id="2.60.40.3500">
    <property type="match status" value="1"/>
</dbReference>
<evidence type="ECO:0000256" key="1">
    <source>
        <dbReference type="ARBA" id="ARBA00001561"/>
    </source>
</evidence>
<evidence type="ECO:0000256" key="3">
    <source>
        <dbReference type="ARBA" id="ARBA00022801"/>
    </source>
</evidence>
<dbReference type="PANTHER" id="PTHR30404:SF0">
    <property type="entry name" value="N-ACETYLMURAMOYL-L-ALANINE AMIDASE AMIC"/>
    <property type="match status" value="1"/>
</dbReference>